<sequence>MLAYLRLVLSRSSGNQVLVPKILAAADRFYSFSTGKPMTGFTFRAMDRSSSTSSAVRLHPSAPANSRACSAFLAPGIGTTFPWHTSQFRTT</sequence>
<accession>A0A0A9GQM9</accession>
<reference evidence="1" key="2">
    <citation type="journal article" date="2015" name="Data Brief">
        <title>Shoot transcriptome of the giant reed, Arundo donax.</title>
        <authorList>
            <person name="Barrero R.A."/>
            <person name="Guerrero F.D."/>
            <person name="Moolhuijzen P."/>
            <person name="Goolsby J.A."/>
            <person name="Tidwell J."/>
            <person name="Bellgard S.E."/>
            <person name="Bellgard M.I."/>
        </authorList>
    </citation>
    <scope>NUCLEOTIDE SEQUENCE</scope>
    <source>
        <tissue evidence="1">Shoot tissue taken approximately 20 cm above the soil surface</tissue>
    </source>
</reference>
<organism evidence="1">
    <name type="scientific">Arundo donax</name>
    <name type="common">Giant reed</name>
    <name type="synonym">Donax arundinaceus</name>
    <dbReference type="NCBI Taxonomy" id="35708"/>
    <lineage>
        <taxon>Eukaryota</taxon>
        <taxon>Viridiplantae</taxon>
        <taxon>Streptophyta</taxon>
        <taxon>Embryophyta</taxon>
        <taxon>Tracheophyta</taxon>
        <taxon>Spermatophyta</taxon>
        <taxon>Magnoliopsida</taxon>
        <taxon>Liliopsida</taxon>
        <taxon>Poales</taxon>
        <taxon>Poaceae</taxon>
        <taxon>PACMAD clade</taxon>
        <taxon>Arundinoideae</taxon>
        <taxon>Arundineae</taxon>
        <taxon>Arundo</taxon>
    </lineage>
</organism>
<proteinExistence type="predicted"/>
<evidence type="ECO:0000313" key="1">
    <source>
        <dbReference type="EMBL" id="JAE24866.1"/>
    </source>
</evidence>
<name>A0A0A9GQM9_ARUDO</name>
<reference evidence="1" key="1">
    <citation type="submission" date="2014-09" db="EMBL/GenBank/DDBJ databases">
        <authorList>
            <person name="Magalhaes I.L.F."/>
            <person name="Oliveira U."/>
            <person name="Santos F.R."/>
            <person name="Vidigal T.H.D.A."/>
            <person name="Brescovit A.D."/>
            <person name="Santos A.J."/>
        </authorList>
    </citation>
    <scope>NUCLEOTIDE SEQUENCE</scope>
    <source>
        <tissue evidence="1">Shoot tissue taken approximately 20 cm above the soil surface</tissue>
    </source>
</reference>
<protein>
    <submittedName>
        <fullName evidence="1">Uncharacterized protein</fullName>
    </submittedName>
</protein>
<dbReference type="AlphaFoldDB" id="A0A0A9GQM9"/>
<dbReference type="EMBL" id="GBRH01173030">
    <property type="protein sequence ID" value="JAE24866.1"/>
    <property type="molecule type" value="Transcribed_RNA"/>
</dbReference>